<reference evidence="1" key="1">
    <citation type="submission" date="2016-04" db="EMBL/GenBank/DDBJ databases">
        <authorList>
            <person name="Evans L.H."/>
            <person name="Alamgir A."/>
            <person name="Owens N."/>
            <person name="Weber N.D."/>
            <person name="Virtaneva K."/>
            <person name="Barbian K."/>
            <person name="Babar A."/>
            <person name="Rosenke K."/>
        </authorList>
    </citation>
    <scope>NUCLEOTIDE SEQUENCE</scope>
    <source>
        <strain evidence="1">92-2</strain>
    </source>
</reference>
<proteinExistence type="predicted"/>
<sequence length="50" mass="5337">MNAIQALSQLSYSPTAKSRMTKTSLTVNTILHFFYRGSFGGNPATVSGAI</sequence>
<dbReference type="AlphaFoldDB" id="A0A212JRF9"/>
<organism evidence="1">
    <name type="scientific">uncultured Desulfovibrio sp</name>
    <dbReference type="NCBI Taxonomy" id="167968"/>
    <lineage>
        <taxon>Bacteria</taxon>
        <taxon>Pseudomonadati</taxon>
        <taxon>Thermodesulfobacteriota</taxon>
        <taxon>Desulfovibrionia</taxon>
        <taxon>Desulfovibrionales</taxon>
        <taxon>Desulfovibrionaceae</taxon>
        <taxon>Desulfovibrio</taxon>
        <taxon>environmental samples</taxon>
    </lineage>
</organism>
<accession>A0A212JRF9</accession>
<protein>
    <submittedName>
        <fullName evidence="1">Uncharacterized protein</fullName>
    </submittedName>
</protein>
<evidence type="ECO:0000313" key="1">
    <source>
        <dbReference type="EMBL" id="SBW01918.1"/>
    </source>
</evidence>
<gene>
    <name evidence="1" type="ORF">KM92DES2_11577</name>
</gene>
<dbReference type="EMBL" id="FLUP01000001">
    <property type="protein sequence ID" value="SBW01918.1"/>
    <property type="molecule type" value="Genomic_DNA"/>
</dbReference>
<name>A0A212JRF9_9BACT</name>